<dbReference type="InterPro" id="IPR027417">
    <property type="entry name" value="P-loop_NTPase"/>
</dbReference>
<dbReference type="AlphaFoldDB" id="A0AB37H8H3"/>
<accession>A0AB37H8H3</accession>
<dbReference type="Pfam" id="PF00271">
    <property type="entry name" value="Helicase_C"/>
    <property type="match status" value="1"/>
</dbReference>
<dbReference type="InterPro" id="IPR006935">
    <property type="entry name" value="Helicase/UvrB_N"/>
</dbReference>
<gene>
    <name evidence="2" type="ORF">JGZ69_20450</name>
</gene>
<evidence type="ECO:0000313" key="3">
    <source>
        <dbReference type="Proteomes" id="UP000595512"/>
    </source>
</evidence>
<dbReference type="GO" id="GO:0003677">
    <property type="term" value="F:DNA binding"/>
    <property type="evidence" value="ECO:0007669"/>
    <property type="project" value="InterPro"/>
</dbReference>
<dbReference type="Gene3D" id="3.40.50.300">
    <property type="entry name" value="P-loop containing nucleotide triphosphate hydrolases"/>
    <property type="match status" value="2"/>
</dbReference>
<name>A0AB37H8H3_9BACI</name>
<dbReference type="PROSITE" id="PS51192">
    <property type="entry name" value="HELICASE_ATP_BIND_1"/>
    <property type="match status" value="1"/>
</dbReference>
<dbReference type="GO" id="GO:0005524">
    <property type="term" value="F:ATP binding"/>
    <property type="evidence" value="ECO:0007669"/>
    <property type="project" value="InterPro"/>
</dbReference>
<dbReference type="SUPFAM" id="SSF52540">
    <property type="entry name" value="P-loop containing nucleoside triphosphate hydrolases"/>
    <property type="match status" value="1"/>
</dbReference>
<sequence>MKKWVSEVVTQDEIKKWNNGDIITISAGTGAGKSRFIKVSLYAHAKRQGKKILFLIHRTNCVNQFQMEIEKDYKTDIIDIKTYQHIEAKIRYDKNFDFSEYQYIVCDEFHYFMQDYFNKYTDISLNAILNQTDKIRIFMSATGDVMEKYLSGFKKIDVTPYKISIDYNFIRKLIFFNKDETFEQVIQQAIDENKKAIFFIDSAEKAYNLYKKYKEHCLFNCSKHNDKYYKYVDEEKINQMLLKERFEENILITTTCLDTGVNIIDKDLYCIFCDVKDIRTLIQCIGRKRIQDKDDKIELYIKSVNNKQLGGMITELNKRMDMARYLKDHSAHEYIEKYPRDYDKYCIVYADKADKEKDTVNLNINYLIYIKYVMDCATYQQMVKEEFGYCKFMARMFGFYDPYQGYDYVLFDEEYKNNNLMEYLDSITGHKLLKENQKELIEKIDLRVDGRQQKSYKKLNEGLEMIKLPLYLIN</sequence>
<evidence type="ECO:0000313" key="2">
    <source>
        <dbReference type="EMBL" id="QQX25055.1"/>
    </source>
</evidence>
<organism evidence="2 3">
    <name type="scientific">Heyndrickxia sporothermodurans</name>
    <dbReference type="NCBI Taxonomy" id="46224"/>
    <lineage>
        <taxon>Bacteria</taxon>
        <taxon>Bacillati</taxon>
        <taxon>Bacillota</taxon>
        <taxon>Bacilli</taxon>
        <taxon>Bacillales</taxon>
        <taxon>Bacillaceae</taxon>
        <taxon>Heyndrickxia</taxon>
    </lineage>
</organism>
<evidence type="ECO:0000259" key="1">
    <source>
        <dbReference type="PROSITE" id="PS51192"/>
    </source>
</evidence>
<reference evidence="2 3" key="1">
    <citation type="submission" date="2020-12" db="EMBL/GenBank/DDBJ databases">
        <title>Taxonomic evaluation of the Bacillus sporothermodurans group of bacteria based on whole genome sequences.</title>
        <authorList>
            <person name="Fiedler G."/>
            <person name="Herbstmann A.-D."/>
            <person name="Doll E."/>
            <person name="Wenning M."/>
            <person name="Brinks E."/>
            <person name="Kabisch J."/>
            <person name="Breitenwieser F."/>
            <person name="Lappann M."/>
            <person name="Boehnlein C."/>
            <person name="Franz C."/>
        </authorList>
    </citation>
    <scope>NUCLEOTIDE SEQUENCE [LARGE SCALE GENOMIC DNA]</scope>
    <source>
        <strain evidence="2 3">DSM 10599</strain>
    </source>
</reference>
<dbReference type="InterPro" id="IPR001650">
    <property type="entry name" value="Helicase_C-like"/>
</dbReference>
<feature type="domain" description="Helicase ATP-binding" evidence="1">
    <location>
        <begin position="14"/>
        <end position="161"/>
    </location>
</feature>
<dbReference type="EMBL" id="CP066701">
    <property type="protein sequence ID" value="QQX25055.1"/>
    <property type="molecule type" value="Genomic_DNA"/>
</dbReference>
<dbReference type="InterPro" id="IPR014001">
    <property type="entry name" value="Helicase_ATP-bd"/>
</dbReference>
<dbReference type="Proteomes" id="UP000595512">
    <property type="component" value="Chromosome"/>
</dbReference>
<dbReference type="GO" id="GO:0016787">
    <property type="term" value="F:hydrolase activity"/>
    <property type="evidence" value="ECO:0007669"/>
    <property type="project" value="InterPro"/>
</dbReference>
<dbReference type="Pfam" id="PF04851">
    <property type="entry name" value="ResIII"/>
    <property type="match status" value="1"/>
</dbReference>
<dbReference type="RefSeq" id="WP_107958778.1">
    <property type="nucleotide sequence ID" value="NZ_CP066701.1"/>
</dbReference>
<proteinExistence type="predicted"/>
<dbReference type="CDD" id="cd18785">
    <property type="entry name" value="SF2_C"/>
    <property type="match status" value="1"/>
</dbReference>
<dbReference type="KEGG" id="hspo:JGZ69_20450"/>
<protein>
    <recommendedName>
        <fullName evidence="1">Helicase ATP-binding domain-containing protein</fullName>
    </recommendedName>
</protein>